<sequence length="644" mass="67191">MHQTLRQLARPSATAPRWRPTWAQRAPHVPSRWSTPAARAFSTSAPGALPSDIPSATSSMPTTTMATQVQQQPAEEVSVPGPAVPAVAAADELADLPFYSQFPLDRRAEWRRDRKLLDELFAREDATLIPLLRDTVLVRPAPSTTTATTTAPLLQPVLLRPASHHTAAIASSPARVFLGLDARGAPYFAAALASPDAARSLAAAAGAGAEWRAARAAGPDLAPGDASLLAVASGLMVWHGVNGFSATSGAPSAPSPGGYSRRCTAGGGSAYPRIDPAVIMLVSHRGFALLGRKAEWPADRYSTLAGFLEVGEPLEVAVAREVEEEAGVRVDLASVTYAASQPWPFPRSLMIGFHARAAAPPPPPPAAAAGNGAGGAAADGGYSPPPPRPWWQPAAAPAAGFDLLPPAGRRAALDVGLFAEEVGEALGPLQGLAWPSADQEELADVRWFHRDWLQAVFRAPGGAASVPGAGRFNIPGPYSLAYRLITSWAGIRPGGGAAAAAPPPPAAAAPPPATDPWDGDAIPQVLLGGGSGTTSMKYVLARLWDPRVEGDGAGRSKLLVWGDARAPYHNDVLQKAKAMARPMGLQVTPLGGGRIRHDPEARAVQVYGYSAAFGPAPHEVAAALIHRWFPLYDRQSITVSYDGY</sequence>
<dbReference type="PANTHER" id="PTHR42904:SF8">
    <property type="entry name" value="NAD(+) DIPHOSPHATASE"/>
    <property type="match status" value="1"/>
</dbReference>
<feature type="region of interest" description="Disordered" evidence="10">
    <location>
        <begin position="495"/>
        <end position="515"/>
    </location>
</feature>
<dbReference type="GO" id="GO:0005829">
    <property type="term" value="C:cytosol"/>
    <property type="evidence" value="ECO:0007669"/>
    <property type="project" value="TreeGrafter"/>
</dbReference>
<feature type="binding site" evidence="9">
    <location>
        <position position="537"/>
    </location>
    <ligand>
        <name>substrate</name>
    </ligand>
</feature>
<feature type="region of interest" description="Disordered" evidence="10">
    <location>
        <begin position="1"/>
        <end position="77"/>
    </location>
</feature>
<evidence type="ECO:0000256" key="8">
    <source>
        <dbReference type="PIRSR" id="PIRSR607702-1"/>
    </source>
</evidence>
<dbReference type="OrthoDB" id="10249612at2759"/>
<comment type="caution">
    <text evidence="12">The sequence shown here is derived from an EMBL/GenBank/DDBJ whole genome shotgun (WGS) entry which is preliminary data.</text>
</comment>
<dbReference type="CDD" id="cd03429">
    <property type="entry name" value="NUDIX_NADH_pyrophosphatase_Nudt13"/>
    <property type="match status" value="1"/>
</dbReference>
<dbReference type="InterPro" id="IPR007702">
    <property type="entry name" value="Janus"/>
</dbReference>
<evidence type="ECO:0000256" key="10">
    <source>
        <dbReference type="SAM" id="MobiDB-lite"/>
    </source>
</evidence>
<evidence type="ECO:0000256" key="1">
    <source>
        <dbReference type="ARBA" id="ARBA00001946"/>
    </source>
</evidence>
<dbReference type="Proteomes" id="UP001165080">
    <property type="component" value="Unassembled WGS sequence"/>
</dbReference>
<dbReference type="InterPro" id="IPR050241">
    <property type="entry name" value="NAD-cap_RNA_hydrolase_NudC"/>
</dbReference>
<accession>A0A9W6BBU8</accession>
<organism evidence="12 13">
    <name type="scientific">Pleodorina starrii</name>
    <dbReference type="NCBI Taxonomy" id="330485"/>
    <lineage>
        <taxon>Eukaryota</taxon>
        <taxon>Viridiplantae</taxon>
        <taxon>Chlorophyta</taxon>
        <taxon>core chlorophytes</taxon>
        <taxon>Chlorophyceae</taxon>
        <taxon>CS clade</taxon>
        <taxon>Chlamydomonadales</taxon>
        <taxon>Volvocaceae</taxon>
        <taxon>Pleodorina</taxon>
    </lineage>
</organism>
<dbReference type="InterPro" id="IPR000086">
    <property type="entry name" value="NUDIX_hydrolase_dom"/>
</dbReference>
<dbReference type="SUPFAM" id="SSF143724">
    <property type="entry name" value="PHP14-like"/>
    <property type="match status" value="1"/>
</dbReference>
<dbReference type="Pfam" id="PF00293">
    <property type="entry name" value="NUDIX"/>
    <property type="match status" value="1"/>
</dbReference>
<evidence type="ECO:0000256" key="4">
    <source>
        <dbReference type="ARBA" id="ARBA00022723"/>
    </source>
</evidence>
<dbReference type="GO" id="GO:0046872">
    <property type="term" value="F:metal ion binding"/>
    <property type="evidence" value="ECO:0007669"/>
    <property type="project" value="UniProtKB-KW"/>
</dbReference>
<evidence type="ECO:0000313" key="13">
    <source>
        <dbReference type="Proteomes" id="UP001165080"/>
    </source>
</evidence>
<dbReference type="GO" id="GO:0006742">
    <property type="term" value="P:NADP+ catabolic process"/>
    <property type="evidence" value="ECO:0007669"/>
    <property type="project" value="TreeGrafter"/>
</dbReference>
<evidence type="ECO:0000256" key="3">
    <source>
        <dbReference type="ARBA" id="ARBA00012381"/>
    </source>
</evidence>
<evidence type="ECO:0000256" key="6">
    <source>
        <dbReference type="ARBA" id="ARBA00022842"/>
    </source>
</evidence>
<dbReference type="Gene3D" id="3.90.79.20">
    <property type="match status" value="1"/>
</dbReference>
<keyword evidence="6" id="KW-0460">Magnesium</keyword>
<dbReference type="PROSITE" id="PS00893">
    <property type="entry name" value="NUDIX_BOX"/>
    <property type="match status" value="1"/>
</dbReference>
<dbReference type="InterPro" id="IPR049734">
    <property type="entry name" value="NudC-like_C"/>
</dbReference>
<dbReference type="InterPro" id="IPR020084">
    <property type="entry name" value="NUDIX_hydrolase_CS"/>
</dbReference>
<evidence type="ECO:0000256" key="5">
    <source>
        <dbReference type="ARBA" id="ARBA00022801"/>
    </source>
</evidence>
<dbReference type="GO" id="GO:0005777">
    <property type="term" value="C:peroxisome"/>
    <property type="evidence" value="ECO:0007669"/>
    <property type="project" value="TreeGrafter"/>
</dbReference>
<gene>
    <name evidence="12" type="primary">PLEST004298</name>
    <name evidence="12" type="ORF">PLESTB_000198600</name>
</gene>
<evidence type="ECO:0000259" key="11">
    <source>
        <dbReference type="PROSITE" id="PS51462"/>
    </source>
</evidence>
<comment type="similarity">
    <text evidence="2">Belongs to the janus family.</text>
</comment>
<evidence type="ECO:0000256" key="7">
    <source>
        <dbReference type="ARBA" id="ARBA00023027"/>
    </source>
</evidence>
<comment type="cofactor">
    <cofactor evidence="1">
        <name>Mg(2+)</name>
        <dbReference type="ChEBI" id="CHEBI:18420"/>
    </cofactor>
</comment>
<feature type="active site" description="Proton acceptor" evidence="8">
    <location>
        <position position="569"/>
    </location>
</feature>
<feature type="compositionally biased region" description="Low complexity" evidence="10">
    <location>
        <begin position="54"/>
        <end position="77"/>
    </location>
</feature>
<dbReference type="Gene3D" id="3.90.79.10">
    <property type="entry name" value="Nucleoside Triphosphate Pyrophosphohydrolase"/>
    <property type="match status" value="1"/>
</dbReference>
<dbReference type="InterPro" id="IPR015797">
    <property type="entry name" value="NUDIX_hydrolase-like_dom_sf"/>
</dbReference>
<dbReference type="EMBL" id="BRXU01000002">
    <property type="protein sequence ID" value="GLC49247.1"/>
    <property type="molecule type" value="Genomic_DNA"/>
</dbReference>
<dbReference type="Pfam" id="PF05005">
    <property type="entry name" value="Ocnus"/>
    <property type="match status" value="1"/>
</dbReference>
<proteinExistence type="inferred from homology"/>
<dbReference type="PANTHER" id="PTHR42904">
    <property type="entry name" value="NUDIX HYDROLASE, NUDC SUBFAMILY"/>
    <property type="match status" value="1"/>
</dbReference>
<keyword evidence="4" id="KW-0479">Metal-binding</keyword>
<dbReference type="InterPro" id="IPR038596">
    <property type="entry name" value="Janus_sf"/>
</dbReference>
<dbReference type="PROSITE" id="PS51462">
    <property type="entry name" value="NUDIX"/>
    <property type="match status" value="1"/>
</dbReference>
<dbReference type="SUPFAM" id="SSF55811">
    <property type="entry name" value="Nudix"/>
    <property type="match status" value="1"/>
</dbReference>
<name>A0A9W6BBU8_9CHLO</name>
<evidence type="ECO:0000256" key="2">
    <source>
        <dbReference type="ARBA" id="ARBA00010971"/>
    </source>
</evidence>
<reference evidence="12 13" key="1">
    <citation type="journal article" date="2023" name="Commun. Biol.">
        <title>Reorganization of the ancestral sex-determining regions during the evolution of trioecy in Pleodorina starrii.</title>
        <authorList>
            <person name="Takahashi K."/>
            <person name="Suzuki S."/>
            <person name="Kawai-Toyooka H."/>
            <person name="Yamamoto K."/>
            <person name="Hamaji T."/>
            <person name="Ootsuki R."/>
            <person name="Yamaguchi H."/>
            <person name="Kawachi M."/>
            <person name="Higashiyama T."/>
            <person name="Nozaki H."/>
        </authorList>
    </citation>
    <scope>NUCLEOTIDE SEQUENCE [LARGE SCALE GENOMIC DNA]</scope>
    <source>
        <strain evidence="12 13">NIES-4479</strain>
    </source>
</reference>
<keyword evidence="7" id="KW-0520">NAD</keyword>
<dbReference type="GO" id="GO:0035529">
    <property type="term" value="F:NADH pyrophosphatase activity"/>
    <property type="evidence" value="ECO:0007669"/>
    <property type="project" value="TreeGrafter"/>
</dbReference>
<feature type="region of interest" description="Disordered" evidence="10">
    <location>
        <begin position="360"/>
        <end position="391"/>
    </location>
</feature>
<feature type="compositionally biased region" description="Pro residues" evidence="10">
    <location>
        <begin position="501"/>
        <end position="514"/>
    </location>
</feature>
<dbReference type="InterPro" id="IPR015375">
    <property type="entry name" value="NADH_PPase-like_N"/>
</dbReference>
<protein>
    <recommendedName>
        <fullName evidence="3">NAD(+) diphosphatase</fullName>
        <ecNumber evidence="3">3.6.1.22</ecNumber>
    </recommendedName>
</protein>
<dbReference type="GO" id="GO:0019677">
    <property type="term" value="P:NAD+ catabolic process"/>
    <property type="evidence" value="ECO:0007669"/>
    <property type="project" value="TreeGrafter"/>
</dbReference>
<dbReference type="Pfam" id="PF09296">
    <property type="entry name" value="NUDIX-like"/>
    <property type="match status" value="1"/>
</dbReference>
<keyword evidence="5" id="KW-0378">Hydrolase</keyword>
<evidence type="ECO:0000313" key="12">
    <source>
        <dbReference type="EMBL" id="GLC49247.1"/>
    </source>
</evidence>
<feature type="domain" description="Nudix hydrolase" evidence="11">
    <location>
        <begin position="272"/>
        <end position="471"/>
    </location>
</feature>
<keyword evidence="13" id="KW-1185">Reference proteome</keyword>
<evidence type="ECO:0000256" key="9">
    <source>
        <dbReference type="PIRSR" id="PIRSR607702-2"/>
    </source>
</evidence>
<dbReference type="EC" id="3.6.1.22" evidence="3"/>
<dbReference type="AlphaFoldDB" id="A0A9W6BBU8"/>
<dbReference type="Gene3D" id="3.50.20.20">
    <property type="entry name" value="Janus/Ocnus"/>
    <property type="match status" value="1"/>
</dbReference>